<protein>
    <submittedName>
        <fullName evidence="1">Type 2 cystatin</fullName>
    </submittedName>
</protein>
<proteinExistence type="predicted"/>
<gene>
    <name evidence="1" type="ORF">PoB_004379800</name>
</gene>
<dbReference type="SUPFAM" id="SSF54403">
    <property type="entry name" value="Cystatin/monellin"/>
    <property type="match status" value="1"/>
</dbReference>
<evidence type="ECO:0000313" key="2">
    <source>
        <dbReference type="Proteomes" id="UP000735302"/>
    </source>
</evidence>
<dbReference type="InterPro" id="IPR000010">
    <property type="entry name" value="Cystatin_dom"/>
</dbReference>
<dbReference type="InterPro" id="IPR046350">
    <property type="entry name" value="Cystatin_sf"/>
</dbReference>
<evidence type="ECO:0000313" key="1">
    <source>
        <dbReference type="EMBL" id="GFO17293.1"/>
    </source>
</evidence>
<dbReference type="CDD" id="cd00042">
    <property type="entry name" value="CY"/>
    <property type="match status" value="1"/>
</dbReference>
<comment type="caution">
    <text evidence="1">The sequence shown here is derived from an EMBL/GenBank/DDBJ whole genome shotgun (WGS) entry which is preliminary data.</text>
</comment>
<dbReference type="AlphaFoldDB" id="A0AAV4BEL2"/>
<dbReference type="Gene3D" id="3.10.450.10">
    <property type="match status" value="1"/>
</dbReference>
<accession>A0AAV4BEL2</accession>
<dbReference type="Proteomes" id="UP000735302">
    <property type="component" value="Unassembled WGS sequence"/>
</dbReference>
<sequence>MNHIKWLISLLTAATVKMYLQISVCLALLAGLSSVHSQDEKRVGGKTPSSADPDIIDFAVGKLDALYKATNNPLFPNSVEVIGSTTQVVAGIKHDIYFLVKTADKKLEICEVSVWVRSWLGKDEVTQLAQPIKCGVPDDVVAELERKANEKSNNFMYAKSIKKPNLVKGDDNIMIRNLILYKTNCSRYEQDLTSCEGNIMRPVRVVFFSFKCFLNIRYDIISVVEVQACSSLLGTSGPGLVIYDVEVHAWSSLVWTSRLGLVIYDVEVHAWSSLVWTSRLGLIISDVDVHAWSSLVWTPRLGLVISDVDVHAWSSLVWTSRLGLIIYVVNVHAWSSLVWTSRLGLVIYDVEVQV</sequence>
<reference evidence="1 2" key="1">
    <citation type="journal article" date="2021" name="Elife">
        <title>Chloroplast acquisition without the gene transfer in kleptoplastic sea slugs, Plakobranchus ocellatus.</title>
        <authorList>
            <person name="Maeda T."/>
            <person name="Takahashi S."/>
            <person name="Yoshida T."/>
            <person name="Shimamura S."/>
            <person name="Takaki Y."/>
            <person name="Nagai Y."/>
            <person name="Toyoda A."/>
            <person name="Suzuki Y."/>
            <person name="Arimoto A."/>
            <person name="Ishii H."/>
            <person name="Satoh N."/>
            <person name="Nishiyama T."/>
            <person name="Hasebe M."/>
            <person name="Maruyama T."/>
            <person name="Minagawa J."/>
            <person name="Obokata J."/>
            <person name="Shigenobu S."/>
        </authorList>
    </citation>
    <scope>NUCLEOTIDE SEQUENCE [LARGE SCALE GENOMIC DNA]</scope>
</reference>
<dbReference type="GO" id="GO:0004869">
    <property type="term" value="F:cysteine-type endopeptidase inhibitor activity"/>
    <property type="evidence" value="ECO:0007669"/>
    <property type="project" value="InterPro"/>
</dbReference>
<keyword evidence="2" id="KW-1185">Reference proteome</keyword>
<organism evidence="1 2">
    <name type="scientific">Plakobranchus ocellatus</name>
    <dbReference type="NCBI Taxonomy" id="259542"/>
    <lineage>
        <taxon>Eukaryota</taxon>
        <taxon>Metazoa</taxon>
        <taxon>Spiralia</taxon>
        <taxon>Lophotrochozoa</taxon>
        <taxon>Mollusca</taxon>
        <taxon>Gastropoda</taxon>
        <taxon>Heterobranchia</taxon>
        <taxon>Euthyneura</taxon>
        <taxon>Panpulmonata</taxon>
        <taxon>Sacoglossa</taxon>
        <taxon>Placobranchoidea</taxon>
        <taxon>Plakobranchidae</taxon>
        <taxon>Plakobranchus</taxon>
    </lineage>
</organism>
<dbReference type="EMBL" id="BLXT01004769">
    <property type="protein sequence ID" value="GFO17293.1"/>
    <property type="molecule type" value="Genomic_DNA"/>
</dbReference>
<name>A0AAV4BEL2_9GAST</name>